<dbReference type="EMBL" id="MT141947">
    <property type="protein sequence ID" value="QJA72385.1"/>
    <property type="molecule type" value="Genomic_DNA"/>
</dbReference>
<dbReference type="AlphaFoldDB" id="A0A6M3JU89"/>
<accession>A0A6M3JU89</accession>
<reference evidence="1" key="1">
    <citation type="submission" date="2020-03" db="EMBL/GenBank/DDBJ databases">
        <title>The deep terrestrial virosphere.</title>
        <authorList>
            <person name="Holmfeldt K."/>
            <person name="Nilsson E."/>
            <person name="Simone D."/>
            <person name="Lopez-Fernandez M."/>
            <person name="Wu X."/>
            <person name="de Brujin I."/>
            <person name="Lundin D."/>
            <person name="Andersson A."/>
            <person name="Bertilsson S."/>
            <person name="Dopson M."/>
        </authorList>
    </citation>
    <scope>NUCLEOTIDE SEQUENCE</scope>
    <source>
        <strain evidence="1">MM415A02778</strain>
    </source>
</reference>
<name>A0A6M3JU89_9ZZZZ</name>
<proteinExistence type="predicted"/>
<gene>
    <name evidence="1" type="ORF">MM415A02778_0010</name>
</gene>
<protein>
    <submittedName>
        <fullName evidence="1">Uncharacterized protein</fullName>
    </submittedName>
</protein>
<sequence>MKMEECPRCHQPSLIYDPYRKVAKCLRLKCGYGEEMSCDEYSAKQKTPYDGATITVNGFTLAEIWRMARQEGRREVVGWVNMNIYNPDGKSLTIWAFPYKEWLDQVRKEWGIE</sequence>
<evidence type="ECO:0000313" key="1">
    <source>
        <dbReference type="EMBL" id="QJA72385.1"/>
    </source>
</evidence>
<organism evidence="1">
    <name type="scientific">viral metagenome</name>
    <dbReference type="NCBI Taxonomy" id="1070528"/>
    <lineage>
        <taxon>unclassified sequences</taxon>
        <taxon>metagenomes</taxon>
        <taxon>organismal metagenomes</taxon>
    </lineage>
</organism>